<dbReference type="GO" id="GO:0005829">
    <property type="term" value="C:cytosol"/>
    <property type="evidence" value="ECO:0007669"/>
    <property type="project" value="TreeGrafter"/>
</dbReference>
<organism evidence="3 4">
    <name type="scientific">Phytohabitans houttuyneae</name>
    <dbReference type="NCBI Taxonomy" id="1076126"/>
    <lineage>
        <taxon>Bacteria</taxon>
        <taxon>Bacillati</taxon>
        <taxon>Actinomycetota</taxon>
        <taxon>Actinomycetes</taxon>
        <taxon>Micromonosporales</taxon>
        <taxon>Micromonosporaceae</taxon>
    </lineage>
</organism>
<keyword evidence="4" id="KW-1185">Reference proteome</keyword>
<dbReference type="Pfam" id="PF02801">
    <property type="entry name" value="Ketoacyl-synt_C"/>
    <property type="match status" value="1"/>
</dbReference>
<dbReference type="PANTHER" id="PTHR11712">
    <property type="entry name" value="POLYKETIDE SYNTHASE-RELATED"/>
    <property type="match status" value="1"/>
</dbReference>
<dbReference type="AlphaFoldDB" id="A0A6V8KIX1"/>
<evidence type="ECO:0000256" key="1">
    <source>
        <dbReference type="ARBA" id="ARBA00022679"/>
    </source>
</evidence>
<feature type="domain" description="Ketosynthase family 3 (KS3)" evidence="2">
    <location>
        <begin position="1"/>
        <end position="141"/>
    </location>
</feature>
<evidence type="ECO:0000313" key="3">
    <source>
        <dbReference type="EMBL" id="GFJ83380.1"/>
    </source>
</evidence>
<dbReference type="InterPro" id="IPR020841">
    <property type="entry name" value="PKS_Beta-ketoAc_synthase_dom"/>
</dbReference>
<dbReference type="PROSITE" id="PS52004">
    <property type="entry name" value="KS3_2"/>
    <property type="match status" value="1"/>
</dbReference>
<dbReference type="SUPFAM" id="SSF53901">
    <property type="entry name" value="Thiolase-like"/>
    <property type="match status" value="1"/>
</dbReference>
<dbReference type="Proteomes" id="UP000482800">
    <property type="component" value="Unassembled WGS sequence"/>
</dbReference>
<reference evidence="3 4" key="1">
    <citation type="submission" date="2020-03" db="EMBL/GenBank/DDBJ databases">
        <title>Whole genome shotgun sequence of Phytohabitans houttuyneae NBRC 108639.</title>
        <authorList>
            <person name="Komaki H."/>
            <person name="Tamura T."/>
        </authorList>
    </citation>
    <scope>NUCLEOTIDE SEQUENCE [LARGE SCALE GENOMIC DNA]</scope>
    <source>
        <strain evidence="3 4">NBRC 108639</strain>
    </source>
</reference>
<gene>
    <name evidence="3" type="ORF">Phou_075600</name>
</gene>
<dbReference type="GO" id="GO:0006633">
    <property type="term" value="P:fatty acid biosynthetic process"/>
    <property type="evidence" value="ECO:0007669"/>
    <property type="project" value="TreeGrafter"/>
</dbReference>
<dbReference type="RefSeq" id="WP_218579566.1">
    <property type="nucleotide sequence ID" value="NZ_BLPF01000003.1"/>
</dbReference>
<sequence>MVTPERDGEALTAAIVAAMRDARFPSGGPDYVATHGCATVLGDASEHAGLRAALGAGADTVASSVKPAVGHLVAAAGAVNVAVAALAVREDVVPPTLNLEDPDPRCAFDWVPGQARQIPVRRALALARGLHGQNVALALAGV</sequence>
<dbReference type="InterPro" id="IPR016039">
    <property type="entry name" value="Thiolase-like"/>
</dbReference>
<proteinExistence type="predicted"/>
<dbReference type="GO" id="GO:0004315">
    <property type="term" value="F:3-oxoacyl-[acyl-carrier-protein] synthase activity"/>
    <property type="evidence" value="ECO:0007669"/>
    <property type="project" value="TreeGrafter"/>
</dbReference>
<keyword evidence="1" id="KW-0808">Transferase</keyword>
<dbReference type="InterPro" id="IPR000794">
    <property type="entry name" value="Beta-ketoacyl_synthase"/>
</dbReference>
<name>A0A6V8KIX1_9ACTN</name>
<protein>
    <recommendedName>
        <fullName evidence="2">Ketosynthase family 3 (KS3) domain-containing protein</fullName>
    </recommendedName>
</protein>
<dbReference type="EMBL" id="BLPF01000003">
    <property type="protein sequence ID" value="GFJ83380.1"/>
    <property type="molecule type" value="Genomic_DNA"/>
</dbReference>
<reference evidence="3 4" key="2">
    <citation type="submission" date="2020-03" db="EMBL/GenBank/DDBJ databases">
        <authorList>
            <person name="Ichikawa N."/>
            <person name="Kimura A."/>
            <person name="Kitahashi Y."/>
            <person name="Uohara A."/>
        </authorList>
    </citation>
    <scope>NUCLEOTIDE SEQUENCE [LARGE SCALE GENOMIC DNA]</scope>
    <source>
        <strain evidence="3 4">NBRC 108639</strain>
    </source>
</reference>
<dbReference type="Gene3D" id="3.40.47.10">
    <property type="match status" value="1"/>
</dbReference>
<comment type="caution">
    <text evidence="3">The sequence shown here is derived from an EMBL/GenBank/DDBJ whole genome shotgun (WGS) entry which is preliminary data.</text>
</comment>
<dbReference type="PANTHER" id="PTHR11712:SF336">
    <property type="entry name" value="3-OXOACYL-[ACYL-CARRIER-PROTEIN] SYNTHASE, MITOCHONDRIAL"/>
    <property type="match status" value="1"/>
</dbReference>
<dbReference type="InterPro" id="IPR014031">
    <property type="entry name" value="Ketoacyl_synth_C"/>
</dbReference>
<accession>A0A6V8KIX1</accession>
<evidence type="ECO:0000259" key="2">
    <source>
        <dbReference type="PROSITE" id="PS52004"/>
    </source>
</evidence>
<evidence type="ECO:0000313" key="4">
    <source>
        <dbReference type="Proteomes" id="UP000482800"/>
    </source>
</evidence>